<dbReference type="OrthoDB" id="7630018at2"/>
<accession>W8SME6</accession>
<dbReference type="Proteomes" id="UP000019593">
    <property type="component" value="Chromosome"/>
</dbReference>
<dbReference type="eggNOG" id="ENOG5032SDT">
    <property type="taxonomic scope" value="Bacteria"/>
</dbReference>
<name>W8SME6_9RHOB</name>
<evidence type="ECO:0000256" key="1">
    <source>
        <dbReference type="SAM" id="MobiDB-lite"/>
    </source>
</evidence>
<dbReference type="KEGG" id="red:roselon_01332"/>
<gene>
    <name evidence="4" type="ORF">roselon_01332</name>
</gene>
<evidence type="ECO:0000256" key="2">
    <source>
        <dbReference type="SAM" id="Phobius"/>
    </source>
</evidence>
<feature type="region of interest" description="Disordered" evidence="1">
    <location>
        <begin position="108"/>
        <end position="155"/>
    </location>
</feature>
<keyword evidence="2" id="KW-0472">Membrane</keyword>
<feature type="compositionally biased region" description="Basic residues" evidence="1">
    <location>
        <begin position="146"/>
        <end position="155"/>
    </location>
</feature>
<dbReference type="AlphaFoldDB" id="W8SME6"/>
<dbReference type="Pfam" id="PF20072">
    <property type="entry name" value="DUF6468"/>
    <property type="match status" value="1"/>
</dbReference>
<dbReference type="RefSeq" id="WP_025311570.1">
    <property type="nucleotide sequence ID" value="NZ_CP004372.1"/>
</dbReference>
<feature type="compositionally biased region" description="Polar residues" evidence="1">
    <location>
        <begin position="130"/>
        <end position="141"/>
    </location>
</feature>
<protein>
    <recommendedName>
        <fullName evidence="3">DUF6468 domain-containing protein</fullName>
    </recommendedName>
</protein>
<sequence length="155" mass="16262">MTSLFSYAADILLFLASFGAAAYCMILSRRLARLSSFDKGIGGAIAVMSAQVDDMQRALAEARTGSDGAGQHLNDLVRQARDISAELEMMIAACHDFAETAIEVQSAAAPAASDPADPPADMPIFGSRRNGATDTEATAQGATPLFRHRPQSAEA</sequence>
<feature type="transmembrane region" description="Helical" evidence="2">
    <location>
        <begin position="6"/>
        <end position="26"/>
    </location>
</feature>
<dbReference type="EMBL" id="CP004372">
    <property type="protein sequence ID" value="AHM03720.1"/>
    <property type="molecule type" value="Genomic_DNA"/>
</dbReference>
<dbReference type="PATRIC" id="fig|1294273.3.peg.1309"/>
<dbReference type="InterPro" id="IPR045531">
    <property type="entry name" value="DUF6468"/>
</dbReference>
<dbReference type="HOGENOM" id="CLU_142877_0_0_5"/>
<evidence type="ECO:0000313" key="5">
    <source>
        <dbReference type="Proteomes" id="UP000019593"/>
    </source>
</evidence>
<evidence type="ECO:0000313" key="4">
    <source>
        <dbReference type="EMBL" id="AHM03720.1"/>
    </source>
</evidence>
<reference evidence="4 5" key="1">
    <citation type="submission" date="2013-03" db="EMBL/GenBank/DDBJ databases">
        <authorList>
            <person name="Fiebig A."/>
            <person name="Goeker M."/>
            <person name="Klenk H.-P.P."/>
        </authorList>
    </citation>
    <scope>NUCLEOTIDE SEQUENCE [LARGE SCALE GENOMIC DNA]</scope>
    <source>
        <strain evidence="5">DSM 19469</strain>
    </source>
</reference>
<feature type="domain" description="DUF6468" evidence="3">
    <location>
        <begin position="36"/>
        <end position="108"/>
    </location>
</feature>
<keyword evidence="2" id="KW-0812">Transmembrane</keyword>
<organism evidence="4 5">
    <name type="scientific">Roseicyclus elongatus DSM 19469</name>
    <dbReference type="NCBI Taxonomy" id="1294273"/>
    <lineage>
        <taxon>Bacteria</taxon>
        <taxon>Pseudomonadati</taxon>
        <taxon>Pseudomonadota</taxon>
        <taxon>Alphaproteobacteria</taxon>
        <taxon>Rhodobacterales</taxon>
        <taxon>Roseobacteraceae</taxon>
        <taxon>Roseicyclus</taxon>
    </lineage>
</organism>
<keyword evidence="5" id="KW-1185">Reference proteome</keyword>
<dbReference type="STRING" id="1294273.roselon_01332"/>
<evidence type="ECO:0000259" key="3">
    <source>
        <dbReference type="Pfam" id="PF20072"/>
    </source>
</evidence>
<keyword evidence="2" id="KW-1133">Transmembrane helix</keyword>
<proteinExistence type="predicted"/>